<dbReference type="Proteomes" id="UP000681720">
    <property type="component" value="Unassembled WGS sequence"/>
</dbReference>
<dbReference type="EMBL" id="CAJOBJ010106872">
    <property type="protein sequence ID" value="CAF4613397.1"/>
    <property type="molecule type" value="Genomic_DNA"/>
</dbReference>
<gene>
    <name evidence="3" type="ORF">BYL167_LOCUS43966</name>
    <name evidence="2" type="ORF">GIL414_LOCUS39460</name>
    <name evidence="4" type="ORF">SMN809_LOCUS43220</name>
</gene>
<protein>
    <submittedName>
        <fullName evidence="4">Uncharacterized protein</fullName>
    </submittedName>
</protein>
<feature type="compositionally biased region" description="Polar residues" evidence="1">
    <location>
        <begin position="1"/>
        <end position="10"/>
    </location>
</feature>
<sequence>RHLDPNNGQYRQEIKRRGIPSNEQNFSNNWRIQAQQAMQRPQPLPTQSHQQQQLPLHYEQYPQQTLPSPPSYQYY</sequence>
<feature type="compositionally biased region" description="Polar residues" evidence="1">
    <location>
        <begin position="21"/>
        <end position="39"/>
    </location>
</feature>
<name>A0A8S3A871_9BILA</name>
<evidence type="ECO:0000313" key="3">
    <source>
        <dbReference type="EMBL" id="CAF4697547.1"/>
    </source>
</evidence>
<dbReference type="EMBL" id="CAJOBI010126862">
    <property type="protein sequence ID" value="CAF4705375.1"/>
    <property type="molecule type" value="Genomic_DNA"/>
</dbReference>
<feature type="region of interest" description="Disordered" evidence="1">
    <location>
        <begin position="1"/>
        <end position="75"/>
    </location>
</feature>
<feature type="non-terminal residue" evidence="4">
    <location>
        <position position="1"/>
    </location>
</feature>
<reference evidence="4" key="1">
    <citation type="submission" date="2021-02" db="EMBL/GenBank/DDBJ databases">
        <authorList>
            <person name="Nowell W R."/>
        </authorList>
    </citation>
    <scope>NUCLEOTIDE SEQUENCE</scope>
</reference>
<organism evidence="4 5">
    <name type="scientific">Rotaria magnacalcarata</name>
    <dbReference type="NCBI Taxonomy" id="392030"/>
    <lineage>
        <taxon>Eukaryota</taxon>
        <taxon>Metazoa</taxon>
        <taxon>Spiralia</taxon>
        <taxon>Gnathifera</taxon>
        <taxon>Rotifera</taxon>
        <taxon>Eurotatoria</taxon>
        <taxon>Bdelloidea</taxon>
        <taxon>Philodinida</taxon>
        <taxon>Philodinidae</taxon>
        <taxon>Rotaria</taxon>
    </lineage>
</organism>
<accession>A0A8S3A871</accession>
<dbReference type="Proteomes" id="UP000676336">
    <property type="component" value="Unassembled WGS sequence"/>
</dbReference>
<proteinExistence type="predicted"/>
<feature type="compositionally biased region" description="Low complexity" evidence="1">
    <location>
        <begin position="45"/>
        <end position="56"/>
    </location>
</feature>
<evidence type="ECO:0000313" key="2">
    <source>
        <dbReference type="EMBL" id="CAF4613397.1"/>
    </source>
</evidence>
<dbReference type="Proteomes" id="UP000681967">
    <property type="component" value="Unassembled WGS sequence"/>
</dbReference>
<evidence type="ECO:0000313" key="4">
    <source>
        <dbReference type="EMBL" id="CAF4705375.1"/>
    </source>
</evidence>
<evidence type="ECO:0000256" key="1">
    <source>
        <dbReference type="SAM" id="MobiDB-lite"/>
    </source>
</evidence>
<evidence type="ECO:0000313" key="5">
    <source>
        <dbReference type="Proteomes" id="UP000676336"/>
    </source>
</evidence>
<dbReference type="AlphaFoldDB" id="A0A8S3A871"/>
<comment type="caution">
    <text evidence="4">The sequence shown here is derived from an EMBL/GenBank/DDBJ whole genome shotgun (WGS) entry which is preliminary data.</text>
</comment>
<dbReference type="EMBL" id="CAJOBH010118283">
    <property type="protein sequence ID" value="CAF4697547.1"/>
    <property type="molecule type" value="Genomic_DNA"/>
</dbReference>